<protein>
    <submittedName>
        <fullName evidence="2">Uncharacterized protein</fullName>
    </submittedName>
</protein>
<keyword evidence="3" id="KW-1185">Reference proteome</keyword>
<organism evidence="2 3">
    <name type="scientific">Dryococelus australis</name>
    <dbReference type="NCBI Taxonomy" id="614101"/>
    <lineage>
        <taxon>Eukaryota</taxon>
        <taxon>Metazoa</taxon>
        <taxon>Ecdysozoa</taxon>
        <taxon>Arthropoda</taxon>
        <taxon>Hexapoda</taxon>
        <taxon>Insecta</taxon>
        <taxon>Pterygota</taxon>
        <taxon>Neoptera</taxon>
        <taxon>Polyneoptera</taxon>
        <taxon>Phasmatodea</taxon>
        <taxon>Verophasmatodea</taxon>
        <taxon>Anareolatae</taxon>
        <taxon>Phasmatidae</taxon>
        <taxon>Eurycanthinae</taxon>
        <taxon>Dryococelus</taxon>
    </lineage>
</organism>
<reference evidence="2 3" key="1">
    <citation type="submission" date="2023-02" db="EMBL/GenBank/DDBJ databases">
        <title>LHISI_Scaffold_Assembly.</title>
        <authorList>
            <person name="Stuart O.P."/>
            <person name="Cleave R."/>
            <person name="Magrath M.J.L."/>
            <person name="Mikheyev A.S."/>
        </authorList>
    </citation>
    <scope>NUCLEOTIDE SEQUENCE [LARGE SCALE GENOMIC DNA]</scope>
    <source>
        <strain evidence="2">Daus_M_001</strain>
        <tissue evidence="2">Leg muscle</tissue>
    </source>
</reference>
<name>A0ABQ9HMN5_9NEOP</name>
<evidence type="ECO:0000256" key="1">
    <source>
        <dbReference type="SAM" id="MobiDB-lite"/>
    </source>
</evidence>
<evidence type="ECO:0000313" key="3">
    <source>
        <dbReference type="Proteomes" id="UP001159363"/>
    </source>
</evidence>
<gene>
    <name evidence="2" type="ORF">PR048_011844</name>
</gene>
<feature type="region of interest" description="Disordered" evidence="1">
    <location>
        <begin position="498"/>
        <end position="529"/>
    </location>
</feature>
<feature type="compositionally biased region" description="Polar residues" evidence="1">
    <location>
        <begin position="508"/>
        <end position="521"/>
    </location>
</feature>
<proteinExistence type="predicted"/>
<dbReference type="Proteomes" id="UP001159363">
    <property type="component" value="Chromosome X"/>
</dbReference>
<sequence>MSFKGMGSRLEVSGVKVKGQGARLRSGSNGSKVAGGDVTTWLPRLGLRSQVPLCLSDLHARLPPSRTRFNLRPGHRIFSSANRAGRCRWSAGFLGDLPLPPPPHLGAAPYNTSINLIGSQDLAATPCKLHCARNSMEQLRNVRAGETGDRGEKPPTSGTVWHDTYTQSPEGLAWWEASTVCTTPPRPQRVVEFINILSPDASLPETVVTHYLADYCKFRCTTAEDEALTILQSILSPTSPTFRQHVRPSQASLSYTSIYTTQLPHSRTPPLLESPDPACIFPSACLAATWLEFKCCLGGALGQQAKFEAVCEGRATLDRCIQEGGSWGEGEGAVGALLKYLPCLEALAGMQLSTILTSQFITSVDDKSEASAPVPVVQATIDLEFHDRRLRRCTFITRILGRPDELTSALCSSRDCGLTWAASAENTLSKRKANNTVANNIEIQCRVVDGHRHVKLGSPDTRTAMTGAPTLFREAATRACHLSLLATYATPNHRSPLFSEHERPAPQATANSIASPDSQRCSLRRRTGRERGIGRAARLDELGRQCVGRLYPSPHSVSLTALGAATAADRLRAAV</sequence>
<evidence type="ECO:0000313" key="2">
    <source>
        <dbReference type="EMBL" id="KAJ8885646.1"/>
    </source>
</evidence>
<dbReference type="EMBL" id="JARBHB010000004">
    <property type="protein sequence ID" value="KAJ8885646.1"/>
    <property type="molecule type" value="Genomic_DNA"/>
</dbReference>
<comment type="caution">
    <text evidence="2">The sequence shown here is derived from an EMBL/GenBank/DDBJ whole genome shotgun (WGS) entry which is preliminary data.</text>
</comment>
<accession>A0ABQ9HMN5</accession>